<dbReference type="CDD" id="cd02012">
    <property type="entry name" value="TPP_TK"/>
    <property type="match status" value="1"/>
</dbReference>
<evidence type="ECO:0000313" key="10">
    <source>
        <dbReference type="EMBL" id="RFC64403.1"/>
    </source>
</evidence>
<evidence type="ECO:0000256" key="1">
    <source>
        <dbReference type="ARBA" id="ARBA00001946"/>
    </source>
</evidence>
<dbReference type="Pfam" id="PF00456">
    <property type="entry name" value="Transketolase_N"/>
    <property type="match status" value="1"/>
</dbReference>
<comment type="cofactor">
    <cofactor evidence="2">
        <name>thiamine diphosphate</name>
        <dbReference type="ChEBI" id="CHEBI:58937"/>
    </cofactor>
</comment>
<dbReference type="GO" id="GO:0005829">
    <property type="term" value="C:cytosol"/>
    <property type="evidence" value="ECO:0007669"/>
    <property type="project" value="TreeGrafter"/>
</dbReference>
<dbReference type="PANTHER" id="PTHR43522:SF2">
    <property type="entry name" value="TRANSKETOLASE 1-RELATED"/>
    <property type="match status" value="1"/>
</dbReference>
<proteinExistence type="inferred from homology"/>
<feature type="domain" description="Transketolase-like pyrimidine-binding" evidence="9">
    <location>
        <begin position="348"/>
        <end position="519"/>
    </location>
</feature>
<protein>
    <submittedName>
        <fullName evidence="10">Transketolase</fullName>
    </submittedName>
</protein>
<dbReference type="OrthoDB" id="8732661at2"/>
<evidence type="ECO:0000256" key="5">
    <source>
        <dbReference type="ARBA" id="ARBA00022723"/>
    </source>
</evidence>
<reference evidence="10 11" key="1">
    <citation type="submission" date="2018-08" db="EMBL/GenBank/DDBJ databases">
        <title>Fulvimarina sp. 85, whole genome shotgun sequence.</title>
        <authorList>
            <person name="Tuo L."/>
        </authorList>
    </citation>
    <scope>NUCLEOTIDE SEQUENCE [LARGE SCALE GENOMIC DNA]</scope>
    <source>
        <strain evidence="10 11">85</strain>
    </source>
</reference>
<dbReference type="InterPro" id="IPR005475">
    <property type="entry name" value="Transketolase-like_Pyr-bd"/>
</dbReference>
<evidence type="ECO:0000313" key="11">
    <source>
        <dbReference type="Proteomes" id="UP000264310"/>
    </source>
</evidence>
<dbReference type="CDD" id="cd07033">
    <property type="entry name" value="TPP_PYR_DXS_TK_like"/>
    <property type="match status" value="1"/>
</dbReference>
<dbReference type="InterPro" id="IPR055152">
    <property type="entry name" value="Transketolase-like_C_2"/>
</dbReference>
<evidence type="ECO:0000256" key="7">
    <source>
        <dbReference type="ARBA" id="ARBA00023052"/>
    </source>
</evidence>
<comment type="catalytic activity">
    <reaction evidence="8">
        <text>D-sedoheptulose 7-phosphate + D-glyceraldehyde 3-phosphate = aldehydo-D-ribose 5-phosphate + D-xylulose 5-phosphate</text>
        <dbReference type="Rhea" id="RHEA:10508"/>
        <dbReference type="ChEBI" id="CHEBI:57483"/>
        <dbReference type="ChEBI" id="CHEBI:57737"/>
        <dbReference type="ChEBI" id="CHEBI:58273"/>
        <dbReference type="ChEBI" id="CHEBI:59776"/>
        <dbReference type="EC" id="2.2.1.1"/>
    </reaction>
</comment>
<keyword evidence="4" id="KW-0808">Transferase</keyword>
<evidence type="ECO:0000259" key="9">
    <source>
        <dbReference type="SMART" id="SM00861"/>
    </source>
</evidence>
<dbReference type="Pfam" id="PF02779">
    <property type="entry name" value="Transket_pyr"/>
    <property type="match status" value="1"/>
</dbReference>
<evidence type="ECO:0000256" key="4">
    <source>
        <dbReference type="ARBA" id="ARBA00022679"/>
    </source>
</evidence>
<dbReference type="Proteomes" id="UP000264310">
    <property type="component" value="Unassembled WGS sequence"/>
</dbReference>
<evidence type="ECO:0000256" key="6">
    <source>
        <dbReference type="ARBA" id="ARBA00022842"/>
    </source>
</evidence>
<keyword evidence="6" id="KW-0460">Magnesium</keyword>
<evidence type="ECO:0000256" key="2">
    <source>
        <dbReference type="ARBA" id="ARBA00001964"/>
    </source>
</evidence>
<comment type="caution">
    <text evidence="10">The sequence shown here is derived from an EMBL/GenBank/DDBJ whole genome shotgun (WGS) entry which is preliminary data.</text>
</comment>
<dbReference type="InterPro" id="IPR029061">
    <property type="entry name" value="THDP-binding"/>
</dbReference>
<dbReference type="Gene3D" id="3.40.50.920">
    <property type="match status" value="1"/>
</dbReference>
<dbReference type="GO" id="GO:0046872">
    <property type="term" value="F:metal ion binding"/>
    <property type="evidence" value="ECO:0007669"/>
    <property type="project" value="UniProtKB-KW"/>
</dbReference>
<dbReference type="SUPFAM" id="SSF52922">
    <property type="entry name" value="TK C-terminal domain-like"/>
    <property type="match status" value="1"/>
</dbReference>
<comment type="cofactor">
    <cofactor evidence="1">
        <name>Mg(2+)</name>
        <dbReference type="ChEBI" id="CHEBI:18420"/>
    </cofactor>
</comment>
<dbReference type="RefSeq" id="WP_116682820.1">
    <property type="nucleotide sequence ID" value="NZ_QURL01000003.1"/>
</dbReference>
<organism evidence="10 11">
    <name type="scientific">Fulvimarina endophytica</name>
    <dbReference type="NCBI Taxonomy" id="2293836"/>
    <lineage>
        <taxon>Bacteria</taxon>
        <taxon>Pseudomonadati</taxon>
        <taxon>Pseudomonadota</taxon>
        <taxon>Alphaproteobacteria</taxon>
        <taxon>Hyphomicrobiales</taxon>
        <taxon>Aurantimonadaceae</taxon>
        <taxon>Fulvimarina</taxon>
    </lineage>
</organism>
<gene>
    <name evidence="10" type="ORF">DYI37_08800</name>
</gene>
<evidence type="ECO:0000256" key="8">
    <source>
        <dbReference type="ARBA" id="ARBA00049473"/>
    </source>
</evidence>
<dbReference type="AlphaFoldDB" id="A0A371X596"/>
<keyword evidence="5" id="KW-0479">Metal-binding</keyword>
<keyword evidence="7" id="KW-0786">Thiamine pyrophosphate</keyword>
<dbReference type="PANTHER" id="PTHR43522">
    <property type="entry name" value="TRANSKETOLASE"/>
    <property type="match status" value="1"/>
</dbReference>
<dbReference type="Gene3D" id="3.40.50.970">
    <property type="match status" value="2"/>
</dbReference>
<comment type="similarity">
    <text evidence="3">Belongs to the transketolase family.</text>
</comment>
<dbReference type="GO" id="GO:0006098">
    <property type="term" value="P:pentose-phosphate shunt"/>
    <property type="evidence" value="ECO:0007669"/>
    <property type="project" value="TreeGrafter"/>
</dbReference>
<accession>A0A371X596</accession>
<dbReference type="SUPFAM" id="SSF52518">
    <property type="entry name" value="Thiamin diphosphate-binding fold (THDP-binding)"/>
    <property type="match status" value="2"/>
</dbReference>
<dbReference type="Pfam" id="PF22613">
    <property type="entry name" value="Transketolase_C_1"/>
    <property type="match status" value="1"/>
</dbReference>
<dbReference type="SMART" id="SM00861">
    <property type="entry name" value="Transket_pyr"/>
    <property type="match status" value="1"/>
</dbReference>
<dbReference type="InterPro" id="IPR033247">
    <property type="entry name" value="Transketolase_fam"/>
</dbReference>
<dbReference type="GO" id="GO:0004802">
    <property type="term" value="F:transketolase activity"/>
    <property type="evidence" value="ECO:0007669"/>
    <property type="project" value="UniProtKB-EC"/>
</dbReference>
<keyword evidence="11" id="KW-1185">Reference proteome</keyword>
<evidence type="ECO:0000256" key="3">
    <source>
        <dbReference type="ARBA" id="ARBA00007131"/>
    </source>
</evidence>
<name>A0A371X596_9HYPH</name>
<dbReference type="InterPro" id="IPR009014">
    <property type="entry name" value="Transketo_C/PFOR_II"/>
</dbReference>
<dbReference type="InterPro" id="IPR005474">
    <property type="entry name" value="Transketolase_N"/>
</dbReference>
<dbReference type="EMBL" id="QURL01000003">
    <property type="protein sequence ID" value="RFC64403.1"/>
    <property type="molecule type" value="Genomic_DNA"/>
</dbReference>
<sequence>MRKVPMSDLQSMAHAIRFLAMDAIERVGEGHQGVPLGMAEIATALYARHLKFDPSDPTWLDRDRVVLSNGHGSMLLYALNYLSGYTKIDIDAVRTFRELNSHCAGHPEIDQTAGIEMTTGLLGQGVASAVGMAVAEARLATRYPGLVNHRTWVFLGDGCLEEGMGQEAISLAGHLKLGKLTLLWDDNAITDDGATSLAISEDIPARFEAAHWHVQSVDGHDIEAVSAAMGAAKADPRPSMIACRTSIARGIARIEGRRAGHSGRITREDTDAARTALGWSAPAFEVPDDVLDAWRASGRRGARTNAAWREALSSDPQADMFLAALSGTGETWRMPLEASARALVGREQSTVHSSGEVCEAMREDFDGLQILCADLEAPTDHKRGRDAFTADDRSGSYVHCGVREHLMAAMANGIASHGGLYPVPVTYFAFTDYMRAAIRMAGLMGLPGLFVLSHDSIGVGRNGPTHQPVETLAGFRAMPNVLMMRPADGVETAEAWEIALERRTGPVLLALTKQAVPPVRNEASENRSRRGAYVLVEPATGDRDATILATGSEVFVALRAQSILADEGICAAVVSMPCWELFAEQDADYRAQVLGQAPRFAVEAAVRFGWDQWIGTEGGFVGMTGYGASAAAETLYDHFGITPERVAETVRRTVSKA</sequence>